<feature type="transmembrane region" description="Helical" evidence="1">
    <location>
        <begin position="6"/>
        <end position="23"/>
    </location>
</feature>
<dbReference type="GO" id="GO:0080120">
    <property type="term" value="P:CAAX-box protein maturation"/>
    <property type="evidence" value="ECO:0007669"/>
    <property type="project" value="UniProtKB-ARBA"/>
</dbReference>
<feature type="transmembrane region" description="Helical" evidence="1">
    <location>
        <begin position="132"/>
        <end position="149"/>
    </location>
</feature>
<sequence>MFSKLLPAFLLFNNVVAMGYEIAEYNKPALAGNSKFAKVFLVCFVFSLCNGYLFDYIGSTFFPGLDGNPIDKESVPEQLFLACIVAPLIETLIFQYAVIKLLKRIGIRNFYLLLTIPAVLFGLSHYYNPLYIMAMFIGGLIMNYLFLYCQANGYKAFWWVALLHCLYNLFGILFV</sequence>
<keyword evidence="3" id="KW-0482">Metalloprotease</keyword>
<gene>
    <name evidence="3" type="ORF">E2R66_05655</name>
</gene>
<keyword evidence="1" id="KW-0812">Transmembrane</keyword>
<accession>A0A4Y8SKA1</accession>
<dbReference type="EMBL" id="SOZE01000004">
    <property type="protein sequence ID" value="TFF39111.1"/>
    <property type="molecule type" value="Genomic_DNA"/>
</dbReference>
<keyword evidence="3" id="KW-0378">Hydrolase</keyword>
<name>A0A4Y8SKA1_9SPHI</name>
<evidence type="ECO:0000313" key="3">
    <source>
        <dbReference type="EMBL" id="TFF39111.1"/>
    </source>
</evidence>
<dbReference type="InterPro" id="IPR003675">
    <property type="entry name" value="Rce1/LyrA-like_dom"/>
</dbReference>
<keyword evidence="4" id="KW-1185">Reference proteome</keyword>
<dbReference type="Proteomes" id="UP000297540">
    <property type="component" value="Unassembled WGS sequence"/>
</dbReference>
<dbReference type="Pfam" id="PF02517">
    <property type="entry name" value="Rce1-like"/>
    <property type="match status" value="1"/>
</dbReference>
<proteinExistence type="predicted"/>
<dbReference type="GO" id="GO:0008237">
    <property type="term" value="F:metallopeptidase activity"/>
    <property type="evidence" value="ECO:0007669"/>
    <property type="project" value="UniProtKB-KW"/>
</dbReference>
<evidence type="ECO:0000313" key="4">
    <source>
        <dbReference type="Proteomes" id="UP000297540"/>
    </source>
</evidence>
<feature type="transmembrane region" description="Helical" evidence="1">
    <location>
        <begin position="110"/>
        <end position="126"/>
    </location>
</feature>
<keyword evidence="3" id="KW-0645">Protease</keyword>
<comment type="caution">
    <text evidence="3">The sequence shown here is derived from an EMBL/GenBank/DDBJ whole genome shotgun (WGS) entry which is preliminary data.</text>
</comment>
<feature type="transmembrane region" description="Helical" evidence="1">
    <location>
        <begin position="35"/>
        <end position="58"/>
    </location>
</feature>
<dbReference type="GO" id="GO:0004175">
    <property type="term" value="F:endopeptidase activity"/>
    <property type="evidence" value="ECO:0007669"/>
    <property type="project" value="UniProtKB-ARBA"/>
</dbReference>
<dbReference type="GO" id="GO:0006508">
    <property type="term" value="P:proteolysis"/>
    <property type="evidence" value="ECO:0007669"/>
    <property type="project" value="UniProtKB-KW"/>
</dbReference>
<evidence type="ECO:0000256" key="1">
    <source>
        <dbReference type="SAM" id="Phobius"/>
    </source>
</evidence>
<keyword evidence="1" id="KW-0472">Membrane</keyword>
<feature type="domain" description="CAAX prenyl protease 2/Lysostaphin resistance protein A-like" evidence="2">
    <location>
        <begin position="78"/>
        <end position="170"/>
    </location>
</feature>
<organism evidence="3 4">
    <name type="scientific">Mucilaginibacter psychrotolerans</name>
    <dbReference type="NCBI Taxonomy" id="1524096"/>
    <lineage>
        <taxon>Bacteria</taxon>
        <taxon>Pseudomonadati</taxon>
        <taxon>Bacteroidota</taxon>
        <taxon>Sphingobacteriia</taxon>
        <taxon>Sphingobacteriales</taxon>
        <taxon>Sphingobacteriaceae</taxon>
        <taxon>Mucilaginibacter</taxon>
    </lineage>
</organism>
<protein>
    <submittedName>
        <fullName evidence="3">CPBP family intramembrane metalloprotease</fullName>
    </submittedName>
</protein>
<feature type="transmembrane region" description="Helical" evidence="1">
    <location>
        <begin position="156"/>
        <end position="174"/>
    </location>
</feature>
<reference evidence="3 4" key="1">
    <citation type="journal article" date="2017" name="Int. J. Syst. Evol. Microbiol.">
        <title>Mucilaginibacterpsychrotolerans sp. nov., isolated from peatlands.</title>
        <authorList>
            <person name="Deng Y."/>
            <person name="Shen L."/>
            <person name="Xu B."/>
            <person name="Liu Y."/>
            <person name="Gu Z."/>
            <person name="Liu H."/>
            <person name="Zhou Y."/>
        </authorList>
    </citation>
    <scope>NUCLEOTIDE SEQUENCE [LARGE SCALE GENOMIC DNA]</scope>
    <source>
        <strain evidence="3 4">NH7-4</strain>
    </source>
</reference>
<feature type="transmembrane region" description="Helical" evidence="1">
    <location>
        <begin position="78"/>
        <end position="98"/>
    </location>
</feature>
<evidence type="ECO:0000259" key="2">
    <source>
        <dbReference type="Pfam" id="PF02517"/>
    </source>
</evidence>
<dbReference type="AlphaFoldDB" id="A0A4Y8SKA1"/>
<keyword evidence="1" id="KW-1133">Transmembrane helix</keyword>